<reference evidence="2 3" key="1">
    <citation type="submission" date="2017-02" db="EMBL/GenBank/DDBJ databases">
        <authorList>
            <person name="Peterson S.W."/>
        </authorList>
    </citation>
    <scope>NUCLEOTIDE SEQUENCE [LARGE SCALE GENOMIC DNA]</scope>
    <source>
        <strain evidence="2 3">M1</strain>
    </source>
</reference>
<dbReference type="EMBL" id="FUZT01000002">
    <property type="protein sequence ID" value="SKC49477.1"/>
    <property type="molecule type" value="Genomic_DNA"/>
</dbReference>
<accession>A0A1T5JD46</accession>
<dbReference type="OrthoDB" id="90159at2"/>
<dbReference type="STRING" id="36842.SAMN02194393_01116"/>
<dbReference type="Proteomes" id="UP000190285">
    <property type="component" value="Unassembled WGS sequence"/>
</dbReference>
<organism evidence="2 3">
    <name type="scientific">Maledivibacter halophilus</name>
    <dbReference type="NCBI Taxonomy" id="36842"/>
    <lineage>
        <taxon>Bacteria</taxon>
        <taxon>Bacillati</taxon>
        <taxon>Bacillota</taxon>
        <taxon>Clostridia</taxon>
        <taxon>Peptostreptococcales</taxon>
        <taxon>Caminicellaceae</taxon>
        <taxon>Maledivibacter</taxon>
    </lineage>
</organism>
<name>A0A1T5JD46_9FIRM</name>
<dbReference type="CDD" id="cd05403">
    <property type="entry name" value="NT_KNTase_like"/>
    <property type="match status" value="1"/>
</dbReference>
<dbReference type="NCBIfam" id="NF047752">
    <property type="entry name" value="MntA_antitoxin"/>
    <property type="match status" value="1"/>
</dbReference>
<dbReference type="InterPro" id="IPR052930">
    <property type="entry name" value="TA_antitoxin_MntA"/>
</dbReference>
<keyword evidence="3" id="KW-1185">Reference proteome</keyword>
<dbReference type="SUPFAM" id="SSF81301">
    <property type="entry name" value="Nucleotidyltransferase"/>
    <property type="match status" value="1"/>
</dbReference>
<feature type="domain" description="Polymerase beta nucleotidyltransferase" evidence="1">
    <location>
        <begin position="7"/>
        <end position="98"/>
    </location>
</feature>
<evidence type="ECO:0000259" key="1">
    <source>
        <dbReference type="Pfam" id="PF18765"/>
    </source>
</evidence>
<dbReference type="PANTHER" id="PTHR43852">
    <property type="entry name" value="NUCLEOTIDYLTRANSFERASE"/>
    <property type="match status" value="1"/>
</dbReference>
<gene>
    <name evidence="2" type="ORF">SAMN02194393_01116</name>
</gene>
<dbReference type="PANTHER" id="PTHR43852:SF3">
    <property type="entry name" value="NUCLEOTIDYLTRANSFERASE"/>
    <property type="match status" value="1"/>
</dbReference>
<dbReference type="InterPro" id="IPR041633">
    <property type="entry name" value="Polbeta"/>
</dbReference>
<dbReference type="Pfam" id="PF18765">
    <property type="entry name" value="Polbeta"/>
    <property type="match status" value="1"/>
</dbReference>
<dbReference type="RefSeq" id="WP_079489947.1">
    <property type="nucleotide sequence ID" value="NZ_FUZT01000002.1"/>
</dbReference>
<dbReference type="Gene3D" id="3.30.460.10">
    <property type="entry name" value="Beta Polymerase, domain 2"/>
    <property type="match status" value="1"/>
</dbReference>
<evidence type="ECO:0000313" key="3">
    <source>
        <dbReference type="Proteomes" id="UP000190285"/>
    </source>
</evidence>
<evidence type="ECO:0000313" key="2">
    <source>
        <dbReference type="EMBL" id="SKC49477.1"/>
    </source>
</evidence>
<dbReference type="InterPro" id="IPR043519">
    <property type="entry name" value="NT_sf"/>
</dbReference>
<sequence>MDNILINKIIKILKENKKIIIAYIFGSVANGKDTNGSDIDLAIYVSGKELDTFEYLNLKRKLMDVCDREVDIVILNNANPLIKHEIFRDGKKLFSRNEKMENNLIVHSLFEYEDMKKYYDLSYKCMITRIRKEVEINGEN</sequence>
<protein>
    <recommendedName>
        <fullName evidence="1">Polymerase beta nucleotidyltransferase domain-containing protein</fullName>
    </recommendedName>
</protein>
<proteinExistence type="predicted"/>
<dbReference type="AlphaFoldDB" id="A0A1T5JD46"/>